<name>A0AAW8SVC8_9ENTE</name>
<evidence type="ECO:0000256" key="5">
    <source>
        <dbReference type="ARBA" id="ARBA00023136"/>
    </source>
</evidence>
<evidence type="ECO:0000256" key="4">
    <source>
        <dbReference type="ARBA" id="ARBA00022989"/>
    </source>
</evidence>
<reference evidence="8" key="1">
    <citation type="submission" date="2023-03" db="EMBL/GenBank/DDBJ databases">
        <authorList>
            <person name="Shen W."/>
            <person name="Cai J."/>
        </authorList>
    </citation>
    <scope>NUCLEOTIDE SEQUENCE</scope>
    <source>
        <strain evidence="8">B646-2</strain>
    </source>
</reference>
<feature type="transmembrane region" description="Helical" evidence="6">
    <location>
        <begin position="709"/>
        <end position="728"/>
    </location>
</feature>
<evidence type="ECO:0000256" key="6">
    <source>
        <dbReference type="SAM" id="Phobius"/>
    </source>
</evidence>
<evidence type="ECO:0000256" key="3">
    <source>
        <dbReference type="ARBA" id="ARBA00022692"/>
    </source>
</evidence>
<keyword evidence="2" id="KW-1003">Cell membrane</keyword>
<evidence type="ECO:0000313" key="9">
    <source>
        <dbReference type="Proteomes" id="UP001249240"/>
    </source>
</evidence>
<dbReference type="EMBL" id="JARPXM010000008">
    <property type="protein sequence ID" value="MDT2538380.1"/>
    <property type="molecule type" value="Genomic_DNA"/>
</dbReference>
<dbReference type="PANTHER" id="PTHR30287">
    <property type="entry name" value="MEMBRANE COMPONENT OF PREDICTED ABC SUPERFAMILY METABOLITE UPTAKE TRANSPORTER"/>
    <property type="match status" value="1"/>
</dbReference>
<evidence type="ECO:0000256" key="2">
    <source>
        <dbReference type="ARBA" id="ARBA00022475"/>
    </source>
</evidence>
<dbReference type="AlphaFoldDB" id="A0AAW8SVC8"/>
<organism evidence="8 9">
    <name type="scientific">Enterococcus raffinosus</name>
    <dbReference type="NCBI Taxonomy" id="71452"/>
    <lineage>
        <taxon>Bacteria</taxon>
        <taxon>Bacillati</taxon>
        <taxon>Bacillota</taxon>
        <taxon>Bacilli</taxon>
        <taxon>Lactobacillales</taxon>
        <taxon>Enterococcaceae</taxon>
        <taxon>Enterococcus</taxon>
    </lineage>
</organism>
<evidence type="ECO:0000256" key="1">
    <source>
        <dbReference type="ARBA" id="ARBA00004651"/>
    </source>
</evidence>
<evidence type="ECO:0000259" key="7">
    <source>
        <dbReference type="Pfam" id="PF02687"/>
    </source>
</evidence>
<dbReference type="Pfam" id="PF02687">
    <property type="entry name" value="FtsX"/>
    <property type="match status" value="2"/>
</dbReference>
<dbReference type="Proteomes" id="UP001249240">
    <property type="component" value="Unassembled WGS sequence"/>
</dbReference>
<feature type="transmembrane region" description="Helical" evidence="6">
    <location>
        <begin position="664"/>
        <end position="689"/>
    </location>
</feature>
<dbReference type="RefSeq" id="WP_010743647.1">
    <property type="nucleotide sequence ID" value="NZ_CABLCA010000029.1"/>
</dbReference>
<accession>A0AAW8SVC8</accession>
<protein>
    <submittedName>
        <fullName evidence="8">ABC transporter permease</fullName>
    </submittedName>
</protein>
<proteinExistence type="predicted"/>
<feature type="domain" description="ABC3 transporter permease C-terminal" evidence="7">
    <location>
        <begin position="248"/>
        <end position="363"/>
    </location>
</feature>
<dbReference type="PANTHER" id="PTHR30287:SF2">
    <property type="entry name" value="BLL1001 PROTEIN"/>
    <property type="match status" value="1"/>
</dbReference>
<dbReference type="InterPro" id="IPR003838">
    <property type="entry name" value="ABC3_permease_C"/>
</dbReference>
<gene>
    <name evidence="8" type="ORF">P7D78_09600</name>
</gene>
<feature type="domain" description="ABC3 transporter permease C-terminal" evidence="7">
    <location>
        <begin position="623"/>
        <end position="740"/>
    </location>
</feature>
<feature type="transmembrane region" description="Helical" evidence="6">
    <location>
        <begin position="290"/>
        <end position="313"/>
    </location>
</feature>
<keyword evidence="5 6" id="KW-0472">Membrane</keyword>
<evidence type="ECO:0000313" key="8">
    <source>
        <dbReference type="EMBL" id="MDT2538380.1"/>
    </source>
</evidence>
<keyword evidence="3 6" id="KW-0812">Transmembrane</keyword>
<dbReference type="InterPro" id="IPR038766">
    <property type="entry name" value="Membrane_comp_ABC_pdt"/>
</dbReference>
<feature type="transmembrane region" description="Helical" evidence="6">
    <location>
        <begin position="12"/>
        <end position="36"/>
    </location>
</feature>
<comment type="caution">
    <text evidence="8">The sequence shown here is derived from an EMBL/GenBank/DDBJ whole genome shotgun (WGS) entry which is preliminary data.</text>
</comment>
<keyword evidence="4 6" id="KW-1133">Transmembrane helix</keyword>
<sequence>MVRKTFRDLRKNWISFLSVFLMSFICLFIFTGIFHLSQQMDVTGKEFVKESQLADTVLSVSRFDADKEQQTNKLENITQVAKRSIGQYQTDKFSLTLLSFDHSSISRPQVVQGAKLSNRSGIWLDEDFFRARDYQLGDAFVIEQQSYKILGTVRQPEFIYHTGSDDQPLPNHKKSGYAYVSQETFEQLPLYPVHQLLLKTDSSNTPWLEKELASIWQDDYGQLTETQKHAGLSIFFDRVTQVRRLAFLFSSLFLLLTLITMEATMRRFVKQQQVQIAGLKALGFRRRTLLIHYLSFSMIVTFLGASFGCMLGPKLLSPALIAAIGNQFSVPAWLSVESSVGYWAVALVVLLSMLITLLPIGALSGKLPATILQSQTTQRYKRSWLEKTKLWAYLPFSLQWTLRDIQRNRRRAVLGIFGAMGCMLLLIAAFGIKDSIHFSLDSVFRDTYNYEEKVTFKTALPSDERNAVVQKLDSDYQWLEQQTITVLKDSEEQSTTALVLSAGNELKLPETDLQHFTENQIGLSEALAKKLQVQIGDTLYIKLQQQMLPVFIKKIVSVSSPQGLFFSQTTWKNLQQPFRPQSLLLREKDQLTDIPMIASTSEKRQQFKDSQKLIEGILMIVSLLILAALALGITIMLNCHLLIFSERFIEFSTLKVLGFKQREVLSLSFLETSLLTLVGWLLGLPSGWLFLKAYVAMVSTDQQQYLPHITFQSLMIASLVLLVCMLLVQTYLTIRIKRIDFATALKPSE</sequence>
<feature type="transmembrane region" description="Helical" evidence="6">
    <location>
        <begin position="617"/>
        <end position="643"/>
    </location>
</feature>
<feature type="transmembrane region" description="Helical" evidence="6">
    <location>
        <begin position="340"/>
        <end position="363"/>
    </location>
</feature>
<feature type="transmembrane region" description="Helical" evidence="6">
    <location>
        <begin position="412"/>
        <end position="432"/>
    </location>
</feature>
<dbReference type="GO" id="GO:0005886">
    <property type="term" value="C:plasma membrane"/>
    <property type="evidence" value="ECO:0007669"/>
    <property type="project" value="UniProtKB-SubCell"/>
</dbReference>
<comment type="subcellular location">
    <subcellularLocation>
        <location evidence="1">Cell membrane</location>
        <topology evidence="1">Multi-pass membrane protein</topology>
    </subcellularLocation>
</comment>
<feature type="transmembrane region" description="Helical" evidence="6">
    <location>
        <begin position="245"/>
        <end position="269"/>
    </location>
</feature>